<sequence length="111" mass="12192">MDPSAPFPFFSSLWVAGDMNGRPSTSHLSHRGPFNDHSPNCLLPLPEQQPAKIRLTSIEVASSPSFHTTATGGRLGITYDLACSRPHTRRIFSGIAFRAWNSPAPRPRPCH</sequence>
<keyword evidence="2" id="KW-1185">Reference proteome</keyword>
<organism evidence="1 2">
    <name type="scientific">Araneus ventricosus</name>
    <name type="common">Orbweaver spider</name>
    <name type="synonym">Epeira ventricosa</name>
    <dbReference type="NCBI Taxonomy" id="182803"/>
    <lineage>
        <taxon>Eukaryota</taxon>
        <taxon>Metazoa</taxon>
        <taxon>Ecdysozoa</taxon>
        <taxon>Arthropoda</taxon>
        <taxon>Chelicerata</taxon>
        <taxon>Arachnida</taxon>
        <taxon>Araneae</taxon>
        <taxon>Araneomorphae</taxon>
        <taxon>Entelegynae</taxon>
        <taxon>Araneoidea</taxon>
        <taxon>Araneidae</taxon>
        <taxon>Araneus</taxon>
    </lineage>
</organism>
<gene>
    <name evidence="1" type="ORF">AVEN_152940_1</name>
</gene>
<proteinExistence type="predicted"/>
<dbReference type="Proteomes" id="UP000499080">
    <property type="component" value="Unassembled WGS sequence"/>
</dbReference>
<dbReference type="EMBL" id="BGPR01000013">
    <property type="protein sequence ID" value="GBL77722.1"/>
    <property type="molecule type" value="Genomic_DNA"/>
</dbReference>
<accession>A0A4Y2AD21</accession>
<evidence type="ECO:0000313" key="1">
    <source>
        <dbReference type="EMBL" id="GBL77722.1"/>
    </source>
</evidence>
<protein>
    <submittedName>
        <fullName evidence="1">Uncharacterized protein</fullName>
    </submittedName>
</protein>
<reference evidence="1 2" key="1">
    <citation type="journal article" date="2019" name="Sci. Rep.">
        <title>Orb-weaving spider Araneus ventricosus genome elucidates the spidroin gene catalogue.</title>
        <authorList>
            <person name="Kono N."/>
            <person name="Nakamura H."/>
            <person name="Ohtoshi R."/>
            <person name="Moran D.A.P."/>
            <person name="Shinohara A."/>
            <person name="Yoshida Y."/>
            <person name="Fujiwara M."/>
            <person name="Mori M."/>
            <person name="Tomita M."/>
            <person name="Arakawa K."/>
        </authorList>
    </citation>
    <scope>NUCLEOTIDE SEQUENCE [LARGE SCALE GENOMIC DNA]</scope>
</reference>
<dbReference type="AlphaFoldDB" id="A0A4Y2AD21"/>
<name>A0A4Y2AD21_ARAVE</name>
<comment type="caution">
    <text evidence="1">The sequence shown here is derived from an EMBL/GenBank/DDBJ whole genome shotgun (WGS) entry which is preliminary data.</text>
</comment>
<evidence type="ECO:0000313" key="2">
    <source>
        <dbReference type="Proteomes" id="UP000499080"/>
    </source>
</evidence>